<keyword evidence="3" id="KW-1185">Reference proteome</keyword>
<dbReference type="EMBL" id="BGPR01084412">
    <property type="protein sequence ID" value="GBL95314.1"/>
    <property type="molecule type" value="Genomic_DNA"/>
</dbReference>
<accession>A0A4Y2BW26</accession>
<name>A0A4Y2BW26_ARAVE</name>
<proteinExistence type="predicted"/>
<evidence type="ECO:0000313" key="2">
    <source>
        <dbReference type="EMBL" id="GBL95314.1"/>
    </source>
</evidence>
<dbReference type="AlphaFoldDB" id="A0A4Y2BW26"/>
<comment type="caution">
    <text evidence="2">The sequence shown here is derived from an EMBL/GenBank/DDBJ whole genome shotgun (WGS) entry which is preliminary data.</text>
</comment>
<protein>
    <submittedName>
        <fullName evidence="2">Uncharacterized protein</fullName>
    </submittedName>
</protein>
<keyword evidence="1" id="KW-0732">Signal</keyword>
<gene>
    <name evidence="2" type="ORF">AVEN_208147_1</name>
</gene>
<dbReference type="Proteomes" id="UP000499080">
    <property type="component" value="Unassembled WGS sequence"/>
</dbReference>
<feature type="chain" id="PRO_5021231526" evidence="1">
    <location>
        <begin position="22"/>
        <end position="109"/>
    </location>
</feature>
<sequence length="109" mass="12216">MSPMMNRIVSWVEFSFLKALGLPTPTPCPVSYPGNTLIRTLLGSTFLKRLGQLILDHEVGQSDGWTFDALRPRVVVPLLNVGDRSYVSDKNCVEFPGTSPVFQQLINWH</sequence>
<evidence type="ECO:0000256" key="1">
    <source>
        <dbReference type="SAM" id="SignalP"/>
    </source>
</evidence>
<dbReference type="OrthoDB" id="8370473at2759"/>
<organism evidence="2 3">
    <name type="scientific">Araneus ventricosus</name>
    <name type="common">Orbweaver spider</name>
    <name type="synonym">Epeira ventricosa</name>
    <dbReference type="NCBI Taxonomy" id="182803"/>
    <lineage>
        <taxon>Eukaryota</taxon>
        <taxon>Metazoa</taxon>
        <taxon>Ecdysozoa</taxon>
        <taxon>Arthropoda</taxon>
        <taxon>Chelicerata</taxon>
        <taxon>Arachnida</taxon>
        <taxon>Araneae</taxon>
        <taxon>Araneomorphae</taxon>
        <taxon>Entelegynae</taxon>
        <taxon>Araneoidea</taxon>
        <taxon>Araneidae</taxon>
        <taxon>Araneus</taxon>
    </lineage>
</organism>
<feature type="signal peptide" evidence="1">
    <location>
        <begin position="1"/>
        <end position="21"/>
    </location>
</feature>
<evidence type="ECO:0000313" key="3">
    <source>
        <dbReference type="Proteomes" id="UP000499080"/>
    </source>
</evidence>
<reference evidence="2 3" key="1">
    <citation type="journal article" date="2019" name="Sci. Rep.">
        <title>Orb-weaving spider Araneus ventricosus genome elucidates the spidroin gene catalogue.</title>
        <authorList>
            <person name="Kono N."/>
            <person name="Nakamura H."/>
            <person name="Ohtoshi R."/>
            <person name="Moran D.A.P."/>
            <person name="Shinohara A."/>
            <person name="Yoshida Y."/>
            <person name="Fujiwara M."/>
            <person name="Mori M."/>
            <person name="Tomita M."/>
            <person name="Arakawa K."/>
        </authorList>
    </citation>
    <scope>NUCLEOTIDE SEQUENCE [LARGE SCALE GENOMIC DNA]</scope>
</reference>